<dbReference type="GO" id="GO:0016747">
    <property type="term" value="F:acyltransferase activity, transferring groups other than amino-acyl groups"/>
    <property type="evidence" value="ECO:0007669"/>
    <property type="project" value="InterPro"/>
</dbReference>
<dbReference type="Proteomes" id="UP000199103">
    <property type="component" value="Chromosome I"/>
</dbReference>
<keyword evidence="3" id="KW-1185">Reference proteome</keyword>
<sequence>MQIVSLTDRPDLAGSFGEIPNNWPAFMQQSPVAARCFGPLLRNFPELQFLILDSNGTPIGRLHAVPIPWQGADALPDRGWDAAMEGALGLAEPTPAVSLIEAMIDPAHNGRGLSSQLLQAVRERASGLGYRHLVGPVRPSQKSVEPRTPMAEYVARRRPDGLPADAWLRVHVRLGADIVRICPLSMIIPGTVEQWRSWTGLPFAASGEVEVPGALTPVHVDRDHDHVVYVEPNVWMHHRLS</sequence>
<protein>
    <recommendedName>
        <fullName evidence="1">N-acetyltransferase domain-containing protein</fullName>
    </recommendedName>
</protein>
<feature type="domain" description="N-acetyltransferase" evidence="1">
    <location>
        <begin position="1"/>
        <end position="185"/>
    </location>
</feature>
<dbReference type="SUPFAM" id="SSF55729">
    <property type="entry name" value="Acyl-CoA N-acyltransferases (Nat)"/>
    <property type="match status" value="1"/>
</dbReference>
<dbReference type="Pfam" id="PF00583">
    <property type="entry name" value="Acetyltransf_1"/>
    <property type="match status" value="1"/>
</dbReference>
<dbReference type="PROSITE" id="PS51186">
    <property type="entry name" value="GNAT"/>
    <property type="match status" value="1"/>
</dbReference>
<dbReference type="OrthoDB" id="342444at2"/>
<gene>
    <name evidence="2" type="ORF">SAMN04489812_3164</name>
</gene>
<accession>A0A1H1VD99</accession>
<organism evidence="2 3">
    <name type="scientific">Microlunatus soli</name>
    <dbReference type="NCBI Taxonomy" id="630515"/>
    <lineage>
        <taxon>Bacteria</taxon>
        <taxon>Bacillati</taxon>
        <taxon>Actinomycetota</taxon>
        <taxon>Actinomycetes</taxon>
        <taxon>Propionibacteriales</taxon>
        <taxon>Propionibacteriaceae</taxon>
        <taxon>Microlunatus</taxon>
    </lineage>
</organism>
<dbReference type="AlphaFoldDB" id="A0A1H1VD99"/>
<evidence type="ECO:0000313" key="2">
    <source>
        <dbReference type="EMBL" id="SDS82715.1"/>
    </source>
</evidence>
<reference evidence="2 3" key="1">
    <citation type="submission" date="2016-10" db="EMBL/GenBank/DDBJ databases">
        <authorList>
            <person name="de Groot N.N."/>
        </authorList>
    </citation>
    <scope>NUCLEOTIDE SEQUENCE [LARGE SCALE GENOMIC DNA]</scope>
    <source>
        <strain evidence="2 3">DSM 21800</strain>
    </source>
</reference>
<proteinExistence type="predicted"/>
<evidence type="ECO:0000313" key="3">
    <source>
        <dbReference type="Proteomes" id="UP000199103"/>
    </source>
</evidence>
<dbReference type="Gene3D" id="3.40.630.30">
    <property type="match status" value="1"/>
</dbReference>
<dbReference type="RefSeq" id="WP_091526300.1">
    <property type="nucleotide sequence ID" value="NZ_LT629772.1"/>
</dbReference>
<dbReference type="CDD" id="cd04301">
    <property type="entry name" value="NAT_SF"/>
    <property type="match status" value="1"/>
</dbReference>
<dbReference type="EMBL" id="LT629772">
    <property type="protein sequence ID" value="SDS82715.1"/>
    <property type="molecule type" value="Genomic_DNA"/>
</dbReference>
<evidence type="ECO:0000259" key="1">
    <source>
        <dbReference type="PROSITE" id="PS51186"/>
    </source>
</evidence>
<dbReference type="STRING" id="630515.SAMN04489812_3164"/>
<name>A0A1H1VD99_9ACTN</name>
<dbReference type="InterPro" id="IPR000182">
    <property type="entry name" value="GNAT_dom"/>
</dbReference>
<dbReference type="InterPro" id="IPR016181">
    <property type="entry name" value="Acyl_CoA_acyltransferase"/>
</dbReference>